<dbReference type="AlphaFoldDB" id="A0AAE6DG62"/>
<dbReference type="Proteomes" id="UP000296079">
    <property type="component" value="Chromosome 1"/>
</dbReference>
<evidence type="ECO:0000313" key="1">
    <source>
        <dbReference type="EMBL" id="QCC00911.1"/>
    </source>
</evidence>
<evidence type="ECO:0000313" key="2">
    <source>
        <dbReference type="Proteomes" id="UP000296079"/>
    </source>
</evidence>
<proteinExistence type="predicted"/>
<accession>A0AAE6DG62</accession>
<gene>
    <name evidence="1" type="ORF">E6A55_10120</name>
</gene>
<name>A0AAE6DG62_CUPNH</name>
<protein>
    <submittedName>
        <fullName evidence="1">Uncharacterized protein</fullName>
    </submittedName>
</protein>
<dbReference type="EMBL" id="CP039287">
    <property type="protein sequence ID" value="QCC00911.1"/>
    <property type="molecule type" value="Genomic_DNA"/>
</dbReference>
<reference evidence="1 2" key="1">
    <citation type="submission" date="2019-04" db="EMBL/GenBank/DDBJ databases">
        <title>Long-read de novo sequencing of Cupriavidus necator H16.</title>
        <authorList>
            <person name="Little G.T."/>
            <person name="Ehsaan M."/>
            <person name="Arenas-Lopez C."/>
            <person name="Jawed K."/>
            <person name="Winzer K."/>
            <person name="Kovacs K."/>
            <person name="Malys N."/>
            <person name="Minton N.P."/>
        </authorList>
    </citation>
    <scope>NUCLEOTIDE SEQUENCE [LARGE SCALE GENOMIC DNA]</scope>
    <source>
        <strain evidence="1 2">H16</strain>
    </source>
</reference>
<sequence>MNAKTKVEERVYELVITESHLAPAWRNGEQFFSKTKRDTYTYVIGTMAAARRYGVRFIGGKHEPRPQRS</sequence>
<organism evidence="1 2">
    <name type="scientific">Cupriavidus necator (strain ATCC 17699 / DSM 428 / KCTC 22496 / NCIMB 10442 / H16 / Stanier 337)</name>
    <name type="common">Ralstonia eutropha</name>
    <dbReference type="NCBI Taxonomy" id="381666"/>
    <lineage>
        <taxon>Bacteria</taxon>
        <taxon>Pseudomonadati</taxon>
        <taxon>Pseudomonadota</taxon>
        <taxon>Betaproteobacteria</taxon>
        <taxon>Burkholderiales</taxon>
        <taxon>Burkholderiaceae</taxon>
        <taxon>Cupriavidus</taxon>
    </lineage>
</organism>